<protein>
    <submittedName>
        <fullName evidence="1">Uncharacterized protein</fullName>
    </submittedName>
</protein>
<dbReference type="RefSeq" id="WP_055260413.1">
    <property type="nucleotide sequence ID" value="NZ_CYZK01000001.1"/>
</dbReference>
<sequence length="390" mass="46803">MAYCYDGKTYETIKEMAEEYGIDRQRIYSFRRRGWSLEDAMQMCVNDVRGRGRLFEYNGKLYRSPKALAEEYGLPWNSLAHYIQRCKTVEEAVDRCKEAQEKKIMLWGKRYQSRYEVATAFGIRETSISARIHTRNRTLEEIVLELLQKEPICFERKTYNTLVELCAEYQVQPCNVFERLKYGKTLEEAIYLPIRNNGKRYEIEYEGKVYQNAAFLCREYNISKLLVYGQQRYKPEYSFIECFHLVKQLRDECGWSKTEVFAFIPRCKIQGKFYKRISDFASAVGMTRGQIDTYKSRHHHKNMIEALQEMKKDRIPAYKTEYGLLPYSEARKKKYTSKQLEQLEYVPSALPRYPMLQSFDFTQDSMDILLRYEELFQKQSQCKREWREQR</sequence>
<organism evidence="1 2">
    <name type="scientific">Coprococcus comes</name>
    <dbReference type="NCBI Taxonomy" id="410072"/>
    <lineage>
        <taxon>Bacteria</taxon>
        <taxon>Bacillati</taxon>
        <taxon>Bacillota</taxon>
        <taxon>Clostridia</taxon>
        <taxon>Lachnospirales</taxon>
        <taxon>Lachnospiraceae</taxon>
        <taxon>Coprococcus</taxon>
    </lineage>
</organism>
<dbReference type="AlphaFoldDB" id="A0A173X2B4"/>
<evidence type="ECO:0000313" key="2">
    <source>
        <dbReference type="Proteomes" id="UP000095362"/>
    </source>
</evidence>
<reference evidence="1 2" key="1">
    <citation type="submission" date="2015-09" db="EMBL/GenBank/DDBJ databases">
        <authorList>
            <consortium name="Pathogen Informatics"/>
        </authorList>
    </citation>
    <scope>NUCLEOTIDE SEQUENCE [LARGE SCALE GENOMIC DNA]</scope>
    <source>
        <strain evidence="1 2">2789STDY5834866</strain>
    </source>
</reference>
<accession>A0A173X2B4</accession>
<name>A0A173X2B4_9FIRM</name>
<dbReference type="PaxDb" id="410072-ERS852525_01578"/>
<proteinExistence type="predicted"/>
<dbReference type="Proteomes" id="UP000095362">
    <property type="component" value="Unassembled WGS sequence"/>
</dbReference>
<evidence type="ECO:0000313" key="1">
    <source>
        <dbReference type="EMBL" id="CUN45911.1"/>
    </source>
</evidence>
<dbReference type="STRING" id="410072.ERS852525_01578"/>
<dbReference type="EMBL" id="CYZK01000001">
    <property type="protein sequence ID" value="CUN45911.1"/>
    <property type="molecule type" value="Genomic_DNA"/>
</dbReference>
<gene>
    <name evidence="1" type="ORF">ERS852481_00213</name>
</gene>